<dbReference type="GO" id="GO:0015074">
    <property type="term" value="P:DNA integration"/>
    <property type="evidence" value="ECO:0007669"/>
    <property type="project" value="UniProtKB-KW"/>
</dbReference>
<dbReference type="InterPro" id="IPR021109">
    <property type="entry name" value="Peptidase_aspartic_dom_sf"/>
</dbReference>
<keyword evidence="3" id="KW-0548">Nucleotidyltransferase</keyword>
<keyword evidence="2" id="KW-0808">Transferase</keyword>
<dbReference type="InterPro" id="IPR041588">
    <property type="entry name" value="Integrase_H2C2"/>
</dbReference>
<evidence type="ECO:0000256" key="3">
    <source>
        <dbReference type="ARBA" id="ARBA00022695"/>
    </source>
</evidence>
<feature type="domain" description="Integrase zinc-binding" evidence="15">
    <location>
        <begin position="431"/>
        <end position="481"/>
    </location>
</feature>
<evidence type="ECO:0000313" key="17">
    <source>
        <dbReference type="EMBL" id="KAF7119895.1"/>
    </source>
</evidence>
<keyword evidence="13" id="KW-0238">DNA-binding</keyword>
<evidence type="ECO:0000256" key="8">
    <source>
        <dbReference type="ARBA" id="ARBA00022801"/>
    </source>
</evidence>
<reference evidence="17" key="1">
    <citation type="submission" date="2019-11" db="EMBL/GenBank/DDBJ databases">
        <authorList>
            <person name="Liu Y."/>
            <person name="Hou J."/>
            <person name="Li T.-Q."/>
            <person name="Guan C.-H."/>
            <person name="Wu X."/>
            <person name="Wu H.-Z."/>
            <person name="Ling F."/>
            <person name="Zhang R."/>
            <person name="Shi X.-G."/>
            <person name="Ren J.-P."/>
            <person name="Chen E.-F."/>
            <person name="Sun J.-M."/>
        </authorList>
    </citation>
    <scope>NUCLEOTIDE SEQUENCE</scope>
    <source>
        <strain evidence="17">Adult_tree_wgs_1</strain>
        <tissue evidence="17">Leaves</tissue>
    </source>
</reference>
<dbReference type="SUPFAM" id="SSF54160">
    <property type="entry name" value="Chromo domain-like"/>
    <property type="match status" value="1"/>
</dbReference>
<dbReference type="CDD" id="cd00303">
    <property type="entry name" value="retropepsin_like"/>
    <property type="match status" value="1"/>
</dbReference>
<evidence type="ECO:0000256" key="13">
    <source>
        <dbReference type="ARBA" id="ARBA00023125"/>
    </source>
</evidence>
<keyword evidence="5" id="KW-0479">Metal-binding</keyword>
<keyword evidence="7" id="KW-0255">Endonuclease</keyword>
<sequence>MLTTRLEDRPIGVRNLLDDLLAGRSHDGRASLTNIHFTWKSPAQLAQLGGHQCKRKQLYALDGEQEDQELEQLQDEGEEEPQEQNEELQISINALTGSTSYRTMRIQGNVKKKLIIILIDSGSTHNFLNLEVIKRAGVQTTETDPLPVSVADGTKMISTALCKGFKWEMQGADFQADMRVLQLKGCDMVLGIQWLATLGPVKWDFKNLCMDFTLNGRRHVLRGGKKEVSQVVGPEKMQKLLLKQPQGLLAQVFALQVEEQSEPTSLEVQQLLAKYDGVFQEPKELPPSRAHDHHIPLKPGVEPPNTRPYRYPYFQKTEIEEQVREMLTSGQKWITKLIGYDYDIVYRSGQENKAADALSRREDSIQETTTLNAISSVATNWMPLIKHSWQQDGYLQQLMADLTHDGATHPGFLLEQGMLTYKGSLVVGDSAELREKIIAEYHNTSVGGHSGIDKTIRRIKRTFYWKGLKKDVQKYISECDTTPFYAVYGQEPPDHNFMNIKTSSVAAVENWAKERATILRMLRENLHSAQQRMKHYADKLRTEREFAVGDWVFLRLQPYRQTSLALQRNMKLAPRFYGPFQVISKIGKVAYKLLLPDTAQIHPVFHVSLLKKKLGTGVVATPTLPPVNEEGNMQIEPVAVLERKMVKRNNRAVVQWLVQWSRSFPKDATWIDYEELVSKFPNFQP</sequence>
<keyword evidence="11" id="KW-0695">RNA-directed DNA polymerase</keyword>
<dbReference type="GO" id="GO:0003964">
    <property type="term" value="F:RNA-directed DNA polymerase activity"/>
    <property type="evidence" value="ECO:0007669"/>
    <property type="project" value="UniProtKB-KW"/>
</dbReference>
<dbReference type="Gene3D" id="1.10.340.70">
    <property type="match status" value="1"/>
</dbReference>
<evidence type="ECO:0000256" key="1">
    <source>
        <dbReference type="ARBA" id="ARBA00022670"/>
    </source>
</evidence>
<dbReference type="AlphaFoldDB" id="A0A834FYJ3"/>
<evidence type="ECO:0000259" key="16">
    <source>
        <dbReference type="Pfam" id="PF24626"/>
    </source>
</evidence>
<dbReference type="Pfam" id="PF24626">
    <property type="entry name" value="SH3_Tf2-1"/>
    <property type="match status" value="1"/>
</dbReference>
<dbReference type="GO" id="GO:0003677">
    <property type="term" value="F:DNA binding"/>
    <property type="evidence" value="ECO:0007669"/>
    <property type="project" value="UniProtKB-KW"/>
</dbReference>
<evidence type="ECO:0000256" key="6">
    <source>
        <dbReference type="ARBA" id="ARBA00022750"/>
    </source>
</evidence>
<dbReference type="InterPro" id="IPR016197">
    <property type="entry name" value="Chromo-like_dom_sf"/>
</dbReference>
<keyword evidence="4" id="KW-0540">Nuclease</keyword>
<evidence type="ECO:0000256" key="12">
    <source>
        <dbReference type="ARBA" id="ARBA00022932"/>
    </source>
</evidence>
<dbReference type="Pfam" id="PF08284">
    <property type="entry name" value="RVP_2"/>
    <property type="match status" value="1"/>
</dbReference>
<protein>
    <recommendedName>
        <fullName evidence="19">Chromo domain-containing protein</fullName>
    </recommendedName>
</protein>
<keyword evidence="10" id="KW-0229">DNA integration</keyword>
<dbReference type="GO" id="GO:0004519">
    <property type="term" value="F:endonuclease activity"/>
    <property type="evidence" value="ECO:0007669"/>
    <property type="project" value="UniProtKB-KW"/>
</dbReference>
<dbReference type="FunFam" id="1.10.340.70:FF:000001">
    <property type="entry name" value="Retrovirus-related Pol polyprotein from transposon gypsy-like Protein"/>
    <property type="match status" value="1"/>
</dbReference>
<dbReference type="OrthoDB" id="5554229at2759"/>
<proteinExistence type="predicted"/>
<name>A0A834FYJ3_RHOSS</name>
<dbReference type="PANTHER" id="PTHR37984">
    <property type="entry name" value="PROTEIN CBG26694"/>
    <property type="match status" value="1"/>
</dbReference>
<evidence type="ECO:0000256" key="14">
    <source>
        <dbReference type="ARBA" id="ARBA00023172"/>
    </source>
</evidence>
<keyword evidence="12" id="KW-0239">DNA-directed DNA polymerase</keyword>
<dbReference type="InterPro" id="IPR056924">
    <property type="entry name" value="SH3_Tf2-1"/>
</dbReference>
<organism evidence="17 18">
    <name type="scientific">Rhododendron simsii</name>
    <name type="common">Sims's rhododendron</name>
    <dbReference type="NCBI Taxonomy" id="118357"/>
    <lineage>
        <taxon>Eukaryota</taxon>
        <taxon>Viridiplantae</taxon>
        <taxon>Streptophyta</taxon>
        <taxon>Embryophyta</taxon>
        <taxon>Tracheophyta</taxon>
        <taxon>Spermatophyta</taxon>
        <taxon>Magnoliopsida</taxon>
        <taxon>eudicotyledons</taxon>
        <taxon>Gunneridae</taxon>
        <taxon>Pentapetalae</taxon>
        <taxon>asterids</taxon>
        <taxon>Ericales</taxon>
        <taxon>Ericaceae</taxon>
        <taxon>Ericoideae</taxon>
        <taxon>Rhodoreae</taxon>
        <taxon>Rhododendron</taxon>
    </lineage>
</organism>
<dbReference type="GO" id="GO:0006310">
    <property type="term" value="P:DNA recombination"/>
    <property type="evidence" value="ECO:0007669"/>
    <property type="project" value="UniProtKB-KW"/>
</dbReference>
<dbReference type="InterPro" id="IPR043502">
    <property type="entry name" value="DNA/RNA_pol_sf"/>
</dbReference>
<comment type="caution">
    <text evidence="17">The sequence shown here is derived from an EMBL/GenBank/DDBJ whole genome shotgun (WGS) entry which is preliminary data.</text>
</comment>
<keyword evidence="14" id="KW-0233">DNA recombination</keyword>
<evidence type="ECO:0000256" key="10">
    <source>
        <dbReference type="ARBA" id="ARBA00022908"/>
    </source>
</evidence>
<evidence type="ECO:0000256" key="2">
    <source>
        <dbReference type="ARBA" id="ARBA00022679"/>
    </source>
</evidence>
<evidence type="ECO:0008006" key="19">
    <source>
        <dbReference type="Google" id="ProtNLM"/>
    </source>
</evidence>
<dbReference type="EMBL" id="WJXA01000013">
    <property type="protein sequence ID" value="KAF7119895.1"/>
    <property type="molecule type" value="Genomic_DNA"/>
</dbReference>
<dbReference type="GO" id="GO:0004190">
    <property type="term" value="F:aspartic-type endopeptidase activity"/>
    <property type="evidence" value="ECO:0007669"/>
    <property type="project" value="UniProtKB-KW"/>
</dbReference>
<dbReference type="Proteomes" id="UP000626092">
    <property type="component" value="Unassembled WGS sequence"/>
</dbReference>
<evidence type="ECO:0000313" key="18">
    <source>
        <dbReference type="Proteomes" id="UP000626092"/>
    </source>
</evidence>
<evidence type="ECO:0000256" key="4">
    <source>
        <dbReference type="ARBA" id="ARBA00022722"/>
    </source>
</evidence>
<keyword evidence="9" id="KW-0460">Magnesium</keyword>
<keyword evidence="8" id="KW-0378">Hydrolase</keyword>
<keyword evidence="6" id="KW-0064">Aspartyl protease</keyword>
<dbReference type="SUPFAM" id="SSF50630">
    <property type="entry name" value="Acid proteases"/>
    <property type="match status" value="1"/>
</dbReference>
<evidence type="ECO:0000256" key="5">
    <source>
        <dbReference type="ARBA" id="ARBA00022723"/>
    </source>
</evidence>
<dbReference type="GO" id="GO:0046872">
    <property type="term" value="F:metal ion binding"/>
    <property type="evidence" value="ECO:0007669"/>
    <property type="project" value="UniProtKB-KW"/>
</dbReference>
<keyword evidence="18" id="KW-1185">Reference proteome</keyword>
<feature type="domain" description="Tf2-1-like SH3-like" evidence="16">
    <location>
        <begin position="549"/>
        <end position="612"/>
    </location>
</feature>
<evidence type="ECO:0000259" key="15">
    <source>
        <dbReference type="Pfam" id="PF17921"/>
    </source>
</evidence>
<accession>A0A834FYJ3</accession>
<dbReference type="Pfam" id="PF17921">
    <property type="entry name" value="Integrase_H2C2"/>
    <property type="match status" value="1"/>
</dbReference>
<keyword evidence="1" id="KW-0645">Protease</keyword>
<dbReference type="Gene3D" id="3.10.10.10">
    <property type="entry name" value="HIV Type 1 Reverse Transcriptase, subunit A, domain 1"/>
    <property type="match status" value="1"/>
</dbReference>
<gene>
    <name evidence="17" type="ORF">RHSIM_Rhsim13G0092800</name>
</gene>
<evidence type="ECO:0000256" key="7">
    <source>
        <dbReference type="ARBA" id="ARBA00022759"/>
    </source>
</evidence>
<dbReference type="PANTHER" id="PTHR37984:SF5">
    <property type="entry name" value="PROTEIN NYNRIN-LIKE"/>
    <property type="match status" value="1"/>
</dbReference>
<evidence type="ECO:0000256" key="9">
    <source>
        <dbReference type="ARBA" id="ARBA00022842"/>
    </source>
</evidence>
<evidence type="ECO:0000256" key="11">
    <source>
        <dbReference type="ARBA" id="ARBA00022918"/>
    </source>
</evidence>
<dbReference type="GO" id="GO:0006508">
    <property type="term" value="P:proteolysis"/>
    <property type="evidence" value="ECO:0007669"/>
    <property type="project" value="UniProtKB-KW"/>
</dbReference>
<dbReference type="Gene3D" id="2.40.70.10">
    <property type="entry name" value="Acid Proteases"/>
    <property type="match status" value="1"/>
</dbReference>
<dbReference type="SUPFAM" id="SSF56672">
    <property type="entry name" value="DNA/RNA polymerases"/>
    <property type="match status" value="1"/>
</dbReference>
<dbReference type="GO" id="GO:0003887">
    <property type="term" value="F:DNA-directed DNA polymerase activity"/>
    <property type="evidence" value="ECO:0007669"/>
    <property type="project" value="UniProtKB-KW"/>
</dbReference>
<dbReference type="InterPro" id="IPR050951">
    <property type="entry name" value="Retrovirus_Pol_polyprotein"/>
</dbReference>